<reference evidence="1" key="2">
    <citation type="journal article" date="2015" name="Fish Shellfish Immunol.">
        <title>Early steps in the European eel (Anguilla anguilla)-Vibrio vulnificus interaction in the gills: Role of the RtxA13 toxin.</title>
        <authorList>
            <person name="Callol A."/>
            <person name="Pajuelo D."/>
            <person name="Ebbesson L."/>
            <person name="Teles M."/>
            <person name="MacKenzie S."/>
            <person name="Amaro C."/>
        </authorList>
    </citation>
    <scope>NUCLEOTIDE SEQUENCE</scope>
</reference>
<accession>A0A0E9Q5K2</accession>
<organism evidence="1">
    <name type="scientific">Anguilla anguilla</name>
    <name type="common">European freshwater eel</name>
    <name type="synonym">Muraena anguilla</name>
    <dbReference type="NCBI Taxonomy" id="7936"/>
    <lineage>
        <taxon>Eukaryota</taxon>
        <taxon>Metazoa</taxon>
        <taxon>Chordata</taxon>
        <taxon>Craniata</taxon>
        <taxon>Vertebrata</taxon>
        <taxon>Euteleostomi</taxon>
        <taxon>Actinopterygii</taxon>
        <taxon>Neopterygii</taxon>
        <taxon>Teleostei</taxon>
        <taxon>Anguilliformes</taxon>
        <taxon>Anguillidae</taxon>
        <taxon>Anguilla</taxon>
    </lineage>
</organism>
<sequence length="33" mass="3933">MHIVFLTTLLPMGFHFFTIIVNKTLTYINNYTK</sequence>
<dbReference type="EMBL" id="GBXM01096553">
    <property type="protein sequence ID" value="JAH12024.1"/>
    <property type="molecule type" value="Transcribed_RNA"/>
</dbReference>
<dbReference type="AlphaFoldDB" id="A0A0E9Q5K2"/>
<protein>
    <submittedName>
        <fullName evidence="1">Uncharacterized protein</fullName>
    </submittedName>
</protein>
<reference evidence="1" key="1">
    <citation type="submission" date="2014-11" db="EMBL/GenBank/DDBJ databases">
        <authorList>
            <person name="Amaro Gonzalez C."/>
        </authorList>
    </citation>
    <scope>NUCLEOTIDE SEQUENCE</scope>
</reference>
<proteinExistence type="predicted"/>
<name>A0A0E9Q5K2_ANGAN</name>
<evidence type="ECO:0000313" key="1">
    <source>
        <dbReference type="EMBL" id="JAH12024.1"/>
    </source>
</evidence>